<evidence type="ECO:0000313" key="3">
    <source>
        <dbReference type="Proteomes" id="UP001215280"/>
    </source>
</evidence>
<proteinExistence type="predicted"/>
<reference evidence="2" key="1">
    <citation type="submission" date="2023-03" db="EMBL/GenBank/DDBJ databases">
        <title>Massive genome expansion in bonnet fungi (Mycena s.s.) driven by repeated elements and novel gene families across ecological guilds.</title>
        <authorList>
            <consortium name="Lawrence Berkeley National Laboratory"/>
            <person name="Harder C.B."/>
            <person name="Miyauchi S."/>
            <person name="Viragh M."/>
            <person name="Kuo A."/>
            <person name="Thoen E."/>
            <person name="Andreopoulos B."/>
            <person name="Lu D."/>
            <person name="Skrede I."/>
            <person name="Drula E."/>
            <person name="Henrissat B."/>
            <person name="Morin E."/>
            <person name="Kohler A."/>
            <person name="Barry K."/>
            <person name="LaButti K."/>
            <person name="Morin E."/>
            <person name="Salamov A."/>
            <person name="Lipzen A."/>
            <person name="Mereny Z."/>
            <person name="Hegedus B."/>
            <person name="Baldrian P."/>
            <person name="Stursova M."/>
            <person name="Weitz H."/>
            <person name="Taylor A."/>
            <person name="Grigoriev I.V."/>
            <person name="Nagy L.G."/>
            <person name="Martin F."/>
            <person name="Kauserud H."/>
        </authorList>
    </citation>
    <scope>NUCLEOTIDE SEQUENCE</scope>
    <source>
        <strain evidence="2">CBHHK188m</strain>
    </source>
</reference>
<protein>
    <submittedName>
        <fullName evidence="2">Uncharacterized protein</fullName>
    </submittedName>
</protein>
<name>A0AAD7K134_9AGAR</name>
<keyword evidence="1" id="KW-1133">Transmembrane helix</keyword>
<gene>
    <name evidence="2" type="ORF">DFH07DRAFT_766951</name>
</gene>
<evidence type="ECO:0000313" key="2">
    <source>
        <dbReference type="EMBL" id="KAJ7776009.1"/>
    </source>
</evidence>
<accession>A0AAD7K134</accession>
<dbReference type="AlphaFoldDB" id="A0AAD7K134"/>
<feature type="transmembrane region" description="Helical" evidence="1">
    <location>
        <begin position="53"/>
        <end position="75"/>
    </location>
</feature>
<organism evidence="2 3">
    <name type="scientific">Mycena maculata</name>
    <dbReference type="NCBI Taxonomy" id="230809"/>
    <lineage>
        <taxon>Eukaryota</taxon>
        <taxon>Fungi</taxon>
        <taxon>Dikarya</taxon>
        <taxon>Basidiomycota</taxon>
        <taxon>Agaricomycotina</taxon>
        <taxon>Agaricomycetes</taxon>
        <taxon>Agaricomycetidae</taxon>
        <taxon>Agaricales</taxon>
        <taxon>Marasmiineae</taxon>
        <taxon>Mycenaceae</taxon>
        <taxon>Mycena</taxon>
    </lineage>
</organism>
<keyword evidence="1" id="KW-0812">Transmembrane</keyword>
<sequence length="130" mass="15046">MTADAEERKELAIRLQLEFFHRFGSNMKKWFVSPRKSDSSQSSAWHYVMDDDVLVLTVYGLCGYFMILSYSWYPYKAGPQKVVRRKKLDPVTMALMSDYPMLLNFPFQQGKWMPSGFEFPGVLPPASSKA</sequence>
<evidence type="ECO:0000256" key="1">
    <source>
        <dbReference type="SAM" id="Phobius"/>
    </source>
</evidence>
<keyword evidence="1" id="KW-0472">Membrane</keyword>
<keyword evidence="3" id="KW-1185">Reference proteome</keyword>
<dbReference type="Proteomes" id="UP001215280">
    <property type="component" value="Unassembled WGS sequence"/>
</dbReference>
<comment type="caution">
    <text evidence="2">The sequence shown here is derived from an EMBL/GenBank/DDBJ whole genome shotgun (WGS) entry which is preliminary data.</text>
</comment>
<dbReference type="EMBL" id="JARJLG010000013">
    <property type="protein sequence ID" value="KAJ7776009.1"/>
    <property type="molecule type" value="Genomic_DNA"/>
</dbReference>